<reference evidence="1" key="1">
    <citation type="submission" date="2022-07" db="EMBL/GenBank/DDBJ databases">
        <title>Phylogenomic reconstructions and comparative analyses of Kickxellomycotina fungi.</title>
        <authorList>
            <person name="Reynolds N.K."/>
            <person name="Stajich J.E."/>
            <person name="Barry K."/>
            <person name="Grigoriev I.V."/>
            <person name="Crous P."/>
            <person name="Smith M.E."/>
        </authorList>
    </citation>
    <scope>NUCLEOTIDE SEQUENCE</scope>
    <source>
        <strain evidence="1">NBRC 100468</strain>
    </source>
</reference>
<accession>A0A9W7ZTD0</accession>
<organism evidence="1 2">
    <name type="scientific">Mycoemilia scoparia</name>
    <dbReference type="NCBI Taxonomy" id="417184"/>
    <lineage>
        <taxon>Eukaryota</taxon>
        <taxon>Fungi</taxon>
        <taxon>Fungi incertae sedis</taxon>
        <taxon>Zoopagomycota</taxon>
        <taxon>Kickxellomycotina</taxon>
        <taxon>Kickxellomycetes</taxon>
        <taxon>Kickxellales</taxon>
        <taxon>Kickxellaceae</taxon>
        <taxon>Mycoemilia</taxon>
    </lineage>
</organism>
<comment type="caution">
    <text evidence="1">The sequence shown here is derived from an EMBL/GenBank/DDBJ whole genome shotgun (WGS) entry which is preliminary data.</text>
</comment>
<keyword evidence="2" id="KW-1185">Reference proteome</keyword>
<dbReference type="Proteomes" id="UP001150538">
    <property type="component" value="Unassembled WGS sequence"/>
</dbReference>
<evidence type="ECO:0000313" key="1">
    <source>
        <dbReference type="EMBL" id="KAJ1916208.1"/>
    </source>
</evidence>
<gene>
    <name evidence="1" type="ORF">H4219_003921</name>
</gene>
<dbReference type="EMBL" id="JANBPU010000111">
    <property type="protein sequence ID" value="KAJ1916208.1"/>
    <property type="molecule type" value="Genomic_DNA"/>
</dbReference>
<protein>
    <submittedName>
        <fullName evidence="1">Uncharacterized protein</fullName>
    </submittedName>
</protein>
<name>A0A9W7ZTD0_9FUNG</name>
<evidence type="ECO:0000313" key="2">
    <source>
        <dbReference type="Proteomes" id="UP001150538"/>
    </source>
</evidence>
<proteinExistence type="predicted"/>
<dbReference type="AlphaFoldDB" id="A0A9W7ZTD0"/>
<sequence length="109" mass="12371">MGNKISEVKQSYEKFAANSVIEQIQVFTETVKSLFFSSNDYDSENIAKMSIGNGDGDNDTFKAFKVAEDLVKLYQDAKKEERLLKECMELQKASEQTSLLLISRELCNN</sequence>